<gene>
    <name evidence="9" type="ORF">SAMN06265371_101151</name>
</gene>
<dbReference type="SUPFAM" id="SSF49303">
    <property type="entry name" value="beta-Galactosidase/glucuronidase domain"/>
    <property type="match status" value="1"/>
</dbReference>
<evidence type="ECO:0000259" key="4">
    <source>
        <dbReference type="Pfam" id="PF00703"/>
    </source>
</evidence>
<reference evidence="9 10" key="1">
    <citation type="submission" date="2017-06" db="EMBL/GenBank/DDBJ databases">
        <authorList>
            <person name="Kim H.J."/>
            <person name="Triplett B.A."/>
        </authorList>
    </citation>
    <scope>NUCLEOTIDE SEQUENCE [LARGE SCALE GENOMIC DNA]</scope>
    <source>
        <strain evidence="9 10">DSM 29150</strain>
    </source>
</reference>
<dbReference type="Pfam" id="PF02837">
    <property type="entry name" value="Glyco_hydro_2_N"/>
    <property type="match status" value="1"/>
</dbReference>
<evidence type="ECO:0000313" key="10">
    <source>
        <dbReference type="Proteomes" id="UP000198384"/>
    </source>
</evidence>
<proteinExistence type="inferred from homology"/>
<dbReference type="SUPFAM" id="SSF51445">
    <property type="entry name" value="(Trans)glycosidases"/>
    <property type="match status" value="1"/>
</dbReference>
<protein>
    <submittedName>
        <fullName evidence="9">Beta-galactosidase</fullName>
    </submittedName>
</protein>
<name>A0A238VAR4_9FLAO</name>
<feature type="domain" description="Glycoside hydrolase family 2 catalytic" evidence="5">
    <location>
        <begin position="308"/>
        <end position="466"/>
    </location>
</feature>
<dbReference type="Pfam" id="PF00703">
    <property type="entry name" value="Glyco_hydro_2"/>
    <property type="match status" value="1"/>
</dbReference>
<dbReference type="InterPro" id="IPR006104">
    <property type="entry name" value="Glyco_hydro_2_N"/>
</dbReference>
<dbReference type="Gene3D" id="2.60.40.10">
    <property type="entry name" value="Immunoglobulins"/>
    <property type="match status" value="3"/>
</dbReference>
<feature type="domain" description="Glycosyl hydrolases family 2 sugar binding" evidence="6">
    <location>
        <begin position="44"/>
        <end position="186"/>
    </location>
</feature>
<feature type="domain" description="Glycoside hydrolase family 2 immunoglobulin-like beta-sandwich" evidence="4">
    <location>
        <begin position="201"/>
        <end position="302"/>
    </location>
</feature>
<accession>A0A238VAR4</accession>
<dbReference type="InterPro" id="IPR008979">
    <property type="entry name" value="Galactose-bd-like_sf"/>
</dbReference>
<dbReference type="AlphaFoldDB" id="A0A238VAR4"/>
<dbReference type="InterPro" id="IPR040605">
    <property type="entry name" value="Glyco_hydro2_dom5"/>
</dbReference>
<dbReference type="PANTHER" id="PTHR42732:SF1">
    <property type="entry name" value="BETA-MANNOSIDASE"/>
    <property type="match status" value="1"/>
</dbReference>
<dbReference type="SUPFAM" id="SSF49785">
    <property type="entry name" value="Galactose-binding domain-like"/>
    <property type="match status" value="1"/>
</dbReference>
<dbReference type="GO" id="GO:0004553">
    <property type="term" value="F:hydrolase activity, hydrolyzing O-glycosyl compounds"/>
    <property type="evidence" value="ECO:0007669"/>
    <property type="project" value="InterPro"/>
</dbReference>
<keyword evidence="2" id="KW-0378">Hydrolase</keyword>
<feature type="domain" description="DUF4982" evidence="7">
    <location>
        <begin position="646"/>
        <end position="705"/>
    </location>
</feature>
<sequence>MNTPFLSFNHKQIKQLTLIGFIVAFLVSCTKEAQVTTHNFNKGWQFSKGEITAAIQPAFNDSAWETINIPHDWSIKGPFSKDNPSFSRGGWLPTGKCTYRKTFTVDANANEHKVFVYFDGAYRNSTVYINGNKVGFRPLGYIGFEYDLTKFIKFKGENVLTVTLDNSSQPGSRWYSGTGIYRDVTLKIRNKTYIPTWSLYVTTPQISKNKATINTKFKVTSEFNKAKHVLTKTSILKNDKVITSKEDKLTISKGINEEFSIDLDIINPEFWSPESPNLYTVKVELFENGELIGTESTRTGIRTLDYNKDSGFSINGVQTKLKGVCLHHGGGPLGAAVYRRTIERQLEILREMGCNAVRTAHNPFSTEFLDVCDEMGFLVMNEMFDEWEVVKEPATTQNGKKVRIPVDFYANQFKEWADKDLTDFVLRDRNHPSVIMWSIGNEIDQMKTDEGIPIAERLIDIIHNLDYRPVTNGLIGYGWDAWPSDEAAATSDIKGFNYIKENGFVREEALFPEAMGIVTECASAQSFYPRGTYLYGAQKKAWWDNLNYESKDAYNWVETRGLIGERGYASWRAVKKRKGVMGQFIWTGFDYLGEVIPFGWPARSSSFAPIDLCGFPKDGYYFYQSQWTSKPMVHIFPHWNLEGMEGKEVAVYAYTNGDEVELFQDGKSLGKQSNDINDVEYQQWKVIYTPGTLKAIASKNGKIVAEKEVKTAGKPAKIELFARRSNLKANGTDLAYIECTILDADGNVVPNADNLIEFKVDGVGTLIGVGNGDNMNHDSFQASSRKAFNSKCLAIIKTSEKTGDIKFTASSKGLETATIKFITE</sequence>
<dbReference type="GO" id="GO:0005975">
    <property type="term" value="P:carbohydrate metabolic process"/>
    <property type="evidence" value="ECO:0007669"/>
    <property type="project" value="InterPro"/>
</dbReference>
<dbReference type="SUPFAM" id="SSF49373">
    <property type="entry name" value="Invasin/intimin cell-adhesion fragments"/>
    <property type="match status" value="1"/>
</dbReference>
<dbReference type="Proteomes" id="UP000198384">
    <property type="component" value="Unassembled WGS sequence"/>
</dbReference>
<dbReference type="PANTHER" id="PTHR42732">
    <property type="entry name" value="BETA-GALACTOSIDASE"/>
    <property type="match status" value="1"/>
</dbReference>
<dbReference type="Gene3D" id="2.60.120.260">
    <property type="entry name" value="Galactose-binding domain-like"/>
    <property type="match status" value="1"/>
</dbReference>
<dbReference type="InterPro" id="IPR036156">
    <property type="entry name" value="Beta-gal/glucu_dom_sf"/>
</dbReference>
<dbReference type="InterPro" id="IPR023232">
    <property type="entry name" value="Glyco_hydro_2_AS"/>
</dbReference>
<evidence type="ECO:0000259" key="8">
    <source>
        <dbReference type="Pfam" id="PF18565"/>
    </source>
</evidence>
<dbReference type="PROSITE" id="PS00608">
    <property type="entry name" value="GLYCOSYL_HYDROL_F2_2"/>
    <property type="match status" value="1"/>
</dbReference>
<dbReference type="InterPro" id="IPR013783">
    <property type="entry name" value="Ig-like_fold"/>
</dbReference>
<dbReference type="EMBL" id="FZNT01000001">
    <property type="protein sequence ID" value="SNR31522.1"/>
    <property type="molecule type" value="Genomic_DNA"/>
</dbReference>
<dbReference type="PRINTS" id="PR00132">
    <property type="entry name" value="GLHYDRLASE2"/>
</dbReference>
<comment type="similarity">
    <text evidence="1">Belongs to the glycosyl hydrolase 2 family.</text>
</comment>
<dbReference type="InterPro" id="IPR006101">
    <property type="entry name" value="Glyco_hydro_2"/>
</dbReference>
<dbReference type="InterPro" id="IPR006103">
    <property type="entry name" value="Glyco_hydro_2_cat"/>
</dbReference>
<evidence type="ECO:0000259" key="7">
    <source>
        <dbReference type="Pfam" id="PF16355"/>
    </source>
</evidence>
<dbReference type="Pfam" id="PF02836">
    <property type="entry name" value="Glyco_hydro_2_C"/>
    <property type="match status" value="1"/>
</dbReference>
<evidence type="ECO:0000259" key="6">
    <source>
        <dbReference type="Pfam" id="PF02837"/>
    </source>
</evidence>
<dbReference type="Gene3D" id="3.20.20.80">
    <property type="entry name" value="Glycosidases"/>
    <property type="match status" value="1"/>
</dbReference>
<dbReference type="InterPro" id="IPR008964">
    <property type="entry name" value="Invasin/intimin_cell_adhesion"/>
</dbReference>
<dbReference type="RefSeq" id="WP_089379824.1">
    <property type="nucleotide sequence ID" value="NZ_FZNT01000001.1"/>
</dbReference>
<evidence type="ECO:0000256" key="1">
    <source>
        <dbReference type="ARBA" id="ARBA00007401"/>
    </source>
</evidence>
<evidence type="ECO:0000313" key="9">
    <source>
        <dbReference type="EMBL" id="SNR31522.1"/>
    </source>
</evidence>
<dbReference type="InterPro" id="IPR032311">
    <property type="entry name" value="DUF4982"/>
</dbReference>
<keyword evidence="10" id="KW-1185">Reference proteome</keyword>
<dbReference type="InterPro" id="IPR051913">
    <property type="entry name" value="GH2_Domain-Containing"/>
</dbReference>
<dbReference type="InterPro" id="IPR006102">
    <property type="entry name" value="Ig-like_GH2"/>
</dbReference>
<evidence type="ECO:0000259" key="5">
    <source>
        <dbReference type="Pfam" id="PF02836"/>
    </source>
</evidence>
<dbReference type="Pfam" id="PF18565">
    <property type="entry name" value="Glyco_hydro2_C5"/>
    <property type="match status" value="1"/>
</dbReference>
<evidence type="ECO:0000256" key="2">
    <source>
        <dbReference type="ARBA" id="ARBA00022801"/>
    </source>
</evidence>
<organism evidence="9 10">
    <name type="scientific">Lutibacter agarilyticus</name>
    <dbReference type="NCBI Taxonomy" id="1109740"/>
    <lineage>
        <taxon>Bacteria</taxon>
        <taxon>Pseudomonadati</taxon>
        <taxon>Bacteroidota</taxon>
        <taxon>Flavobacteriia</taxon>
        <taxon>Flavobacteriales</taxon>
        <taxon>Flavobacteriaceae</taxon>
        <taxon>Lutibacter</taxon>
    </lineage>
</organism>
<dbReference type="Pfam" id="PF16355">
    <property type="entry name" value="DUF4982"/>
    <property type="match status" value="1"/>
</dbReference>
<feature type="domain" description="Glycoside hydrolase family 2" evidence="8">
    <location>
        <begin position="718"/>
        <end position="820"/>
    </location>
</feature>
<keyword evidence="3" id="KW-0326">Glycosidase</keyword>
<dbReference type="OrthoDB" id="9801077at2"/>
<evidence type="ECO:0000256" key="3">
    <source>
        <dbReference type="ARBA" id="ARBA00023295"/>
    </source>
</evidence>
<dbReference type="InterPro" id="IPR017853">
    <property type="entry name" value="GH"/>
</dbReference>